<evidence type="ECO:0000256" key="3">
    <source>
        <dbReference type="ARBA" id="ARBA00011245"/>
    </source>
</evidence>
<evidence type="ECO:0000256" key="1">
    <source>
        <dbReference type="ARBA" id="ARBA00001974"/>
    </source>
</evidence>
<dbReference type="InterPro" id="IPR012132">
    <property type="entry name" value="GMC_OxRdtase"/>
</dbReference>
<dbReference type="Proteomes" id="UP000054270">
    <property type="component" value="Unassembled WGS sequence"/>
</dbReference>
<dbReference type="InterPro" id="IPR036188">
    <property type="entry name" value="FAD/NAD-bd_sf"/>
</dbReference>
<dbReference type="InterPro" id="IPR000172">
    <property type="entry name" value="GMC_OxRdtase_N"/>
</dbReference>
<feature type="domain" description="Glucose-methanol-choline oxidoreductase N-terminal" evidence="6">
    <location>
        <begin position="354"/>
        <end position="368"/>
    </location>
</feature>
<reference evidence="8" key="1">
    <citation type="submission" date="2014-04" db="EMBL/GenBank/DDBJ databases">
        <title>Evolutionary Origins and Diversification of the Mycorrhizal Mutualists.</title>
        <authorList>
            <consortium name="DOE Joint Genome Institute"/>
            <consortium name="Mycorrhizal Genomics Consortium"/>
            <person name="Kohler A."/>
            <person name="Kuo A."/>
            <person name="Nagy L.G."/>
            <person name="Floudas D."/>
            <person name="Copeland A."/>
            <person name="Barry K.W."/>
            <person name="Cichocki N."/>
            <person name="Veneault-Fourrey C."/>
            <person name="LaButti K."/>
            <person name="Lindquist E.A."/>
            <person name="Lipzen A."/>
            <person name="Lundell T."/>
            <person name="Morin E."/>
            <person name="Murat C."/>
            <person name="Riley R."/>
            <person name="Ohm R."/>
            <person name="Sun H."/>
            <person name="Tunlid A."/>
            <person name="Henrissat B."/>
            <person name="Grigoriev I.V."/>
            <person name="Hibbett D.S."/>
            <person name="Martin F."/>
        </authorList>
    </citation>
    <scope>NUCLEOTIDE SEQUENCE [LARGE SCALE GENOMIC DNA]</scope>
    <source>
        <strain evidence="8">FD-334 SS-4</strain>
    </source>
</reference>
<evidence type="ECO:0000256" key="2">
    <source>
        <dbReference type="ARBA" id="ARBA00010790"/>
    </source>
</evidence>
<evidence type="ECO:0000313" key="7">
    <source>
        <dbReference type="EMBL" id="KJA26413.1"/>
    </source>
</evidence>
<comment type="cofactor">
    <cofactor evidence="1">
        <name>FAD</name>
        <dbReference type="ChEBI" id="CHEBI:57692"/>
    </cofactor>
</comment>
<evidence type="ECO:0000313" key="8">
    <source>
        <dbReference type="Proteomes" id="UP000054270"/>
    </source>
</evidence>
<dbReference type="OrthoDB" id="269227at2759"/>
<dbReference type="PROSITE" id="PS00624">
    <property type="entry name" value="GMC_OXRED_2"/>
    <property type="match status" value="1"/>
</dbReference>
<sequence>MASALSEASALTGLQAPLRAVIERFIGAIAQRKKAKIVLSGAALIIVLKLLLGARSKSRKYVSNLDTAGEPVGASATSTGPLVDTKYDVVVVGGGTAGCALAARLSEDPTIRVLLLEAGGSGAALSESRTPAGYGRLLYNATHVHGLRTEPQLEANGKSMFWPRAKMLGGCSSINAQMAQYGAFGDFNEWAAYIGDPSWSWKNIAQYFRKFEAYQPHPSYPEVDTSARGRDGPVHTGFFNTITPPSRAFVDACVGVGIKRTHDFNGKDGTLGAARIMTYIDKNYRRVSAETAYLTPNVLNRMNLTVAIHATATRVLFDTKTANGRPRAVGVEFGSREGGPTWKVYAKEVVVSGGAVHSPHILMLSGIGPAQQLKSRGITPILDLPGVGQRLVDHPVVDLYFKDKNNLSPKWLKPSSLSDVWKTLGAVFRYHVLGTGGPLAMNFGECAAFVRSDDPVLFPEAEFPDKLVDTSSAPDSPDLELFSTPFAYKEHGKIGFDVHTFALHVYLLRCVW</sequence>
<dbReference type="AlphaFoldDB" id="A0A0D2MQY2"/>
<accession>A0A0D2MQY2</accession>
<dbReference type="Pfam" id="PF00732">
    <property type="entry name" value="GMC_oxred_N"/>
    <property type="match status" value="1"/>
</dbReference>
<evidence type="ECO:0000256" key="4">
    <source>
        <dbReference type="ARBA" id="ARBA00022630"/>
    </source>
</evidence>
<name>A0A0D2MQY2_HYPSF</name>
<dbReference type="STRING" id="945553.A0A0D2MQY2"/>
<dbReference type="GO" id="GO:0050660">
    <property type="term" value="F:flavin adenine dinucleotide binding"/>
    <property type="evidence" value="ECO:0007669"/>
    <property type="project" value="InterPro"/>
</dbReference>
<evidence type="ECO:0000259" key="6">
    <source>
        <dbReference type="PROSITE" id="PS00624"/>
    </source>
</evidence>
<dbReference type="SUPFAM" id="SSF51905">
    <property type="entry name" value="FAD/NAD(P)-binding domain"/>
    <property type="match status" value="1"/>
</dbReference>
<evidence type="ECO:0000256" key="5">
    <source>
        <dbReference type="ARBA" id="ARBA00022827"/>
    </source>
</evidence>
<dbReference type="GO" id="GO:0016614">
    <property type="term" value="F:oxidoreductase activity, acting on CH-OH group of donors"/>
    <property type="evidence" value="ECO:0007669"/>
    <property type="project" value="InterPro"/>
</dbReference>
<dbReference type="Gene3D" id="3.50.50.60">
    <property type="entry name" value="FAD/NAD(P)-binding domain"/>
    <property type="match status" value="1"/>
</dbReference>
<comment type="similarity">
    <text evidence="2">Belongs to the GMC oxidoreductase family.</text>
</comment>
<keyword evidence="5" id="KW-0274">FAD</keyword>
<dbReference type="EMBL" id="KN817528">
    <property type="protein sequence ID" value="KJA26413.1"/>
    <property type="molecule type" value="Genomic_DNA"/>
</dbReference>
<gene>
    <name evidence="7" type="ORF">HYPSUDRAFT_36732</name>
</gene>
<dbReference type="PANTHER" id="PTHR11552:SF147">
    <property type="entry name" value="CHOLINE DEHYDROGENASE, MITOCHONDRIAL"/>
    <property type="match status" value="1"/>
</dbReference>
<proteinExistence type="inferred from homology"/>
<dbReference type="OMA" id="KFEKYHP"/>
<keyword evidence="4" id="KW-0285">Flavoprotein</keyword>
<comment type="subunit">
    <text evidence="3">Monomer.</text>
</comment>
<dbReference type="Gene3D" id="3.30.560.10">
    <property type="entry name" value="Glucose Oxidase, domain 3"/>
    <property type="match status" value="1"/>
</dbReference>
<protein>
    <submittedName>
        <fullName evidence="7">GMC oxidoreductase</fullName>
    </submittedName>
</protein>
<dbReference type="PANTHER" id="PTHR11552">
    <property type="entry name" value="GLUCOSE-METHANOL-CHOLINE GMC OXIDOREDUCTASE"/>
    <property type="match status" value="1"/>
</dbReference>
<keyword evidence="8" id="KW-1185">Reference proteome</keyword>
<organism evidence="7 8">
    <name type="scientific">Hypholoma sublateritium (strain FD-334 SS-4)</name>
    <dbReference type="NCBI Taxonomy" id="945553"/>
    <lineage>
        <taxon>Eukaryota</taxon>
        <taxon>Fungi</taxon>
        <taxon>Dikarya</taxon>
        <taxon>Basidiomycota</taxon>
        <taxon>Agaricomycotina</taxon>
        <taxon>Agaricomycetes</taxon>
        <taxon>Agaricomycetidae</taxon>
        <taxon>Agaricales</taxon>
        <taxon>Agaricineae</taxon>
        <taxon>Strophariaceae</taxon>
        <taxon>Hypholoma</taxon>
    </lineage>
</organism>